<keyword evidence="4" id="KW-0342">GTP-binding</keyword>
<dbReference type="PROSITE" id="PS51419">
    <property type="entry name" value="RAB"/>
    <property type="match status" value="1"/>
</dbReference>
<dbReference type="SMART" id="SM00174">
    <property type="entry name" value="RHO"/>
    <property type="match status" value="1"/>
</dbReference>
<name>A0ABP0GV10_CLALP</name>
<keyword evidence="6" id="KW-0636">Prenylation</keyword>
<keyword evidence="5" id="KW-0449">Lipoprotein</keyword>
<evidence type="ECO:0000313" key="7">
    <source>
        <dbReference type="EMBL" id="CAK8695573.1"/>
    </source>
</evidence>
<comment type="caution">
    <text evidence="7">The sequence shown here is derived from an EMBL/GenBank/DDBJ whole genome shotgun (WGS) entry which is preliminary data.</text>
</comment>
<dbReference type="InterPro" id="IPR005225">
    <property type="entry name" value="Small_GTP-bd"/>
</dbReference>
<evidence type="ECO:0000256" key="6">
    <source>
        <dbReference type="ARBA" id="ARBA00023289"/>
    </source>
</evidence>
<dbReference type="Proteomes" id="UP001642483">
    <property type="component" value="Unassembled WGS sequence"/>
</dbReference>
<dbReference type="SMART" id="SM00173">
    <property type="entry name" value="RAS"/>
    <property type="match status" value="1"/>
</dbReference>
<evidence type="ECO:0000256" key="3">
    <source>
        <dbReference type="ARBA" id="ARBA00022741"/>
    </source>
</evidence>
<dbReference type="PROSITE" id="PS51420">
    <property type="entry name" value="RHO"/>
    <property type="match status" value="1"/>
</dbReference>
<dbReference type="CDD" id="cd00154">
    <property type="entry name" value="Rab"/>
    <property type="match status" value="1"/>
</dbReference>
<dbReference type="SMART" id="SM00175">
    <property type="entry name" value="RAB"/>
    <property type="match status" value="1"/>
</dbReference>
<dbReference type="InterPro" id="IPR001806">
    <property type="entry name" value="Small_GTPase"/>
</dbReference>
<evidence type="ECO:0000256" key="1">
    <source>
        <dbReference type="ARBA" id="ARBA00004635"/>
    </source>
</evidence>
<organism evidence="7 8">
    <name type="scientific">Clavelina lepadiformis</name>
    <name type="common">Light-bulb sea squirt</name>
    <name type="synonym">Ascidia lepadiformis</name>
    <dbReference type="NCBI Taxonomy" id="159417"/>
    <lineage>
        <taxon>Eukaryota</taxon>
        <taxon>Metazoa</taxon>
        <taxon>Chordata</taxon>
        <taxon>Tunicata</taxon>
        <taxon>Ascidiacea</taxon>
        <taxon>Aplousobranchia</taxon>
        <taxon>Clavelinidae</taxon>
        <taxon>Clavelina</taxon>
    </lineage>
</organism>
<proteinExistence type="inferred from homology"/>
<accession>A0ABP0GV10</accession>
<dbReference type="PANTHER" id="PTHR47980">
    <property type="entry name" value="LD44762P"/>
    <property type="match status" value="1"/>
</dbReference>
<dbReference type="PROSITE" id="PS51421">
    <property type="entry name" value="RAS"/>
    <property type="match status" value="1"/>
</dbReference>
<dbReference type="PRINTS" id="PR00449">
    <property type="entry name" value="RASTRNSFRMNG"/>
</dbReference>
<evidence type="ECO:0000256" key="4">
    <source>
        <dbReference type="ARBA" id="ARBA00023134"/>
    </source>
</evidence>
<dbReference type="Pfam" id="PF00071">
    <property type="entry name" value="Ras"/>
    <property type="match status" value="1"/>
</dbReference>
<protein>
    <submittedName>
        <fullName evidence="7">Uncharacterized protein</fullName>
    </submittedName>
</protein>
<dbReference type="InterPro" id="IPR027417">
    <property type="entry name" value="P-loop_NTPase"/>
</dbReference>
<sequence length="215" mass="24726">MDLIPGKRAEHVCKVVMIGDSGVGKTCVIRRFIDNEFSYNFVATIGIDFKIRMMNVNGKYVKVQIWDTAGQERFRSITTAYYRGAKGVIIMYDITNQKSFENVTKWIVNFSRWAEDDVERLLIGNKCDKEDMRLVERIEGEQLAKQSEMMFSETSAKDDVNVDHAFMQLLTKIIDKETKANKIKNEGINKTKTEDKAIVLDRKTSNGEAEKRKCC</sequence>
<comment type="similarity">
    <text evidence="2">Belongs to the small GTPase superfamily. Rab family.</text>
</comment>
<dbReference type="InterPro" id="IPR050305">
    <property type="entry name" value="Small_GTPase_Rab"/>
</dbReference>
<dbReference type="SMART" id="SM00176">
    <property type="entry name" value="RAN"/>
    <property type="match status" value="1"/>
</dbReference>
<dbReference type="Gene3D" id="3.40.50.300">
    <property type="entry name" value="P-loop containing nucleotide triphosphate hydrolases"/>
    <property type="match status" value="1"/>
</dbReference>
<gene>
    <name evidence="7" type="ORF">CVLEPA_LOCUS28832</name>
</gene>
<evidence type="ECO:0000256" key="2">
    <source>
        <dbReference type="ARBA" id="ARBA00006270"/>
    </source>
</evidence>
<evidence type="ECO:0000256" key="5">
    <source>
        <dbReference type="ARBA" id="ARBA00023288"/>
    </source>
</evidence>
<reference evidence="7 8" key="1">
    <citation type="submission" date="2024-02" db="EMBL/GenBank/DDBJ databases">
        <authorList>
            <person name="Daric V."/>
            <person name="Darras S."/>
        </authorList>
    </citation>
    <scope>NUCLEOTIDE SEQUENCE [LARGE SCALE GENOMIC DNA]</scope>
</reference>
<dbReference type="EMBL" id="CAWYQH010000152">
    <property type="protein sequence ID" value="CAK8695573.1"/>
    <property type="molecule type" value="Genomic_DNA"/>
</dbReference>
<evidence type="ECO:0000313" key="8">
    <source>
        <dbReference type="Proteomes" id="UP001642483"/>
    </source>
</evidence>
<dbReference type="SUPFAM" id="SSF52540">
    <property type="entry name" value="P-loop containing nucleoside triphosphate hydrolases"/>
    <property type="match status" value="1"/>
</dbReference>
<comment type="subcellular location">
    <subcellularLocation>
        <location evidence="1">Membrane</location>
        <topology evidence="1">Lipid-anchor</topology>
    </subcellularLocation>
</comment>
<keyword evidence="8" id="KW-1185">Reference proteome</keyword>
<dbReference type="NCBIfam" id="TIGR00231">
    <property type="entry name" value="small_GTP"/>
    <property type="match status" value="1"/>
</dbReference>
<keyword evidence="3" id="KW-0547">Nucleotide-binding</keyword>